<organism evidence="5 6">
    <name type="scientific">Penicillium angulare</name>
    <dbReference type="NCBI Taxonomy" id="116970"/>
    <lineage>
        <taxon>Eukaryota</taxon>
        <taxon>Fungi</taxon>
        <taxon>Dikarya</taxon>
        <taxon>Ascomycota</taxon>
        <taxon>Pezizomycotina</taxon>
        <taxon>Eurotiomycetes</taxon>
        <taxon>Eurotiomycetidae</taxon>
        <taxon>Eurotiales</taxon>
        <taxon>Aspergillaceae</taxon>
        <taxon>Penicillium</taxon>
    </lineage>
</organism>
<comment type="caution">
    <text evidence="5">The sequence shown here is derived from an EMBL/GenBank/DDBJ whole genome shotgun (WGS) entry which is preliminary data.</text>
</comment>
<evidence type="ECO:0000313" key="5">
    <source>
        <dbReference type="EMBL" id="KAJ5097078.1"/>
    </source>
</evidence>
<protein>
    <recommendedName>
        <fullName evidence="7">Ankyrin repeat protein</fullName>
    </recommendedName>
</protein>
<dbReference type="Pfam" id="PF00023">
    <property type="entry name" value="Ank"/>
    <property type="match status" value="1"/>
</dbReference>
<feature type="compositionally biased region" description="Basic and acidic residues" evidence="4">
    <location>
        <begin position="808"/>
        <end position="844"/>
    </location>
</feature>
<accession>A0A9W9K8L5</accession>
<feature type="region of interest" description="Disordered" evidence="4">
    <location>
        <begin position="410"/>
        <end position="431"/>
    </location>
</feature>
<feature type="repeat" description="ANK" evidence="3">
    <location>
        <begin position="153"/>
        <end position="185"/>
    </location>
</feature>
<evidence type="ECO:0000256" key="2">
    <source>
        <dbReference type="ARBA" id="ARBA00023043"/>
    </source>
</evidence>
<evidence type="ECO:0008006" key="7">
    <source>
        <dbReference type="Google" id="ProtNLM"/>
    </source>
</evidence>
<dbReference type="AlphaFoldDB" id="A0A9W9K8L5"/>
<evidence type="ECO:0000256" key="4">
    <source>
        <dbReference type="SAM" id="MobiDB-lite"/>
    </source>
</evidence>
<reference evidence="5" key="2">
    <citation type="journal article" date="2023" name="IMA Fungus">
        <title>Comparative genomic study of the Penicillium genus elucidates a diverse pangenome and 15 lateral gene transfer events.</title>
        <authorList>
            <person name="Petersen C."/>
            <person name="Sorensen T."/>
            <person name="Nielsen M.R."/>
            <person name="Sondergaard T.E."/>
            <person name="Sorensen J.L."/>
            <person name="Fitzpatrick D.A."/>
            <person name="Frisvad J.C."/>
            <person name="Nielsen K.L."/>
        </authorList>
    </citation>
    <scope>NUCLEOTIDE SEQUENCE</scope>
    <source>
        <strain evidence="5">IBT 30069</strain>
    </source>
</reference>
<proteinExistence type="predicted"/>
<dbReference type="Proteomes" id="UP001149165">
    <property type="component" value="Unassembled WGS sequence"/>
</dbReference>
<dbReference type="PANTHER" id="PTHR24198:SF165">
    <property type="entry name" value="ANKYRIN REPEAT-CONTAINING PROTEIN-RELATED"/>
    <property type="match status" value="1"/>
</dbReference>
<evidence type="ECO:0000313" key="6">
    <source>
        <dbReference type="Proteomes" id="UP001149165"/>
    </source>
</evidence>
<dbReference type="EMBL" id="JAPQKH010000005">
    <property type="protein sequence ID" value="KAJ5097078.1"/>
    <property type="molecule type" value="Genomic_DNA"/>
</dbReference>
<feature type="repeat" description="ANK" evidence="3">
    <location>
        <begin position="187"/>
        <end position="219"/>
    </location>
</feature>
<feature type="compositionally biased region" description="Basic and acidic residues" evidence="4">
    <location>
        <begin position="926"/>
        <end position="945"/>
    </location>
</feature>
<dbReference type="OrthoDB" id="9995210at2759"/>
<dbReference type="PROSITE" id="PS50297">
    <property type="entry name" value="ANK_REP_REGION"/>
    <property type="match status" value="2"/>
</dbReference>
<dbReference type="Gene3D" id="1.25.40.20">
    <property type="entry name" value="Ankyrin repeat-containing domain"/>
    <property type="match status" value="4"/>
</dbReference>
<feature type="region of interest" description="Disordered" evidence="4">
    <location>
        <begin position="795"/>
        <end position="958"/>
    </location>
</feature>
<feature type="repeat" description="ANK" evidence="3">
    <location>
        <begin position="85"/>
        <end position="118"/>
    </location>
</feature>
<dbReference type="SMART" id="SM00248">
    <property type="entry name" value="ANK"/>
    <property type="match status" value="13"/>
</dbReference>
<dbReference type="PROSITE" id="PS50088">
    <property type="entry name" value="ANK_REPEAT"/>
    <property type="match status" value="4"/>
</dbReference>
<name>A0A9W9K8L5_9EURO</name>
<evidence type="ECO:0000256" key="1">
    <source>
        <dbReference type="ARBA" id="ARBA00022737"/>
    </source>
</evidence>
<dbReference type="SUPFAM" id="SSF48403">
    <property type="entry name" value="Ankyrin repeat"/>
    <property type="match status" value="3"/>
</dbReference>
<dbReference type="PANTHER" id="PTHR24198">
    <property type="entry name" value="ANKYRIN REPEAT AND PROTEIN KINASE DOMAIN-CONTAINING PROTEIN"/>
    <property type="match status" value="1"/>
</dbReference>
<feature type="compositionally biased region" description="Polar residues" evidence="4">
    <location>
        <begin position="904"/>
        <end position="920"/>
    </location>
</feature>
<gene>
    <name evidence="5" type="ORF">N7456_007799</name>
</gene>
<reference evidence="5" key="1">
    <citation type="submission" date="2022-11" db="EMBL/GenBank/DDBJ databases">
        <authorList>
            <person name="Petersen C."/>
        </authorList>
    </citation>
    <scope>NUCLEOTIDE SEQUENCE</scope>
    <source>
        <strain evidence="5">IBT 30069</strain>
    </source>
</reference>
<keyword evidence="6" id="KW-1185">Reference proteome</keyword>
<keyword evidence="1" id="KW-0677">Repeat</keyword>
<evidence type="ECO:0000256" key="3">
    <source>
        <dbReference type="PROSITE-ProRule" id="PRU00023"/>
    </source>
</evidence>
<dbReference type="Pfam" id="PF12796">
    <property type="entry name" value="Ank_2"/>
    <property type="match status" value="4"/>
</dbReference>
<dbReference type="InterPro" id="IPR036770">
    <property type="entry name" value="Ankyrin_rpt-contain_sf"/>
</dbReference>
<keyword evidence="2 3" id="KW-0040">ANK repeat</keyword>
<sequence>MSSEQESSASSSPEDALFKAIKENALDGVKQALENGASPDAKDGDGITALLLATKEAIESENLEVISFLLDKVVNPNLESSEDDDLVIPLGYAVRSDASIDLIKLLLEKGADVNYQPYSDVDTPLLSAFRNHDVEIADLLLEFGADPNQQEDYWGSPLHYAAYYGYPEHLGLLLKKRADKDLKKYRNGATPLADAIRGFEFECAEILITAGADINIVDDYDNTLLHYAVCSETPKFCNLLLSQTRFRIQDINARDVDGNTPLFKAAEYSELCTEWLLGKGAIVDMVNLFQSNPLLQCAKRGNIHAAQLLLKDLPHIIDKVDDLGRGIFHYAAESREPQFLKWLMLEKFCNPNVVNKCDEMGNTPLHVVLRKLKTEYEVQSALMGKMSSEALCRKNNNRQSILSLTVDNEIGTSEKGDNDSDSDYQIDSRSNSRNMPFLSDLLSRPLDVEYPQPGSWPTIFHSDQEHVKEVAERLQEKLSAFQKPRDVVFWAARNGAQGLVTKGLADLHGSKEDRRIISKALYWASAGNQIGIVESLIGAYKDEIRFEEKTTIEALQVAAFNGDTSIVRSLLKFLRDALPHDPYKPTKEDAEALYWAVTWSSGHARDVVRYLIMNGADPNSFTDDDKTTILKWTRDRAKEGSEEAKKMLVFLESPIRVPRRPDAPQKPKERHDQGDPGVCTISDFYCKDEGYYTMQRISQCRDVVYTEGPSKKMKESQRAWFPTDELRLPDFRWIHLPSNDWQLAKDLMDMIYWESSGSNLEYSRWEAFVKRTRREHAGSPQSRFMYPTLQFETKDHGSGESFTLMQLVDRETKSRTEKAKDKEKGKEKEKEKDKEKDPRGKDSGKPANSSSEAAKDPPLKNTKAVDGDHIIASSLDDVENGTGDGNDRPDIVVPESTARPEVQRSVQENAQSLTEASTQEVGKPNPGKEESAVEGQQKDTQHTDTDQQNPVNSKEKEK</sequence>
<feature type="compositionally biased region" description="Basic and acidic residues" evidence="4">
    <location>
        <begin position="853"/>
        <end position="869"/>
    </location>
</feature>
<feature type="repeat" description="ANK" evidence="3">
    <location>
        <begin position="120"/>
        <end position="152"/>
    </location>
</feature>
<dbReference type="InterPro" id="IPR002110">
    <property type="entry name" value="Ankyrin_rpt"/>
</dbReference>